<evidence type="ECO:0000313" key="1">
    <source>
        <dbReference type="EMBL" id="KAI5082515.1"/>
    </source>
</evidence>
<organism evidence="1 2">
    <name type="scientific">Adiantum capillus-veneris</name>
    <name type="common">Maidenhair fern</name>
    <dbReference type="NCBI Taxonomy" id="13818"/>
    <lineage>
        <taxon>Eukaryota</taxon>
        <taxon>Viridiplantae</taxon>
        <taxon>Streptophyta</taxon>
        <taxon>Embryophyta</taxon>
        <taxon>Tracheophyta</taxon>
        <taxon>Polypodiopsida</taxon>
        <taxon>Polypodiidae</taxon>
        <taxon>Polypodiales</taxon>
        <taxon>Pteridineae</taxon>
        <taxon>Pteridaceae</taxon>
        <taxon>Vittarioideae</taxon>
        <taxon>Adiantum</taxon>
    </lineage>
</organism>
<protein>
    <submittedName>
        <fullName evidence="1">Uncharacterized protein</fullName>
    </submittedName>
</protein>
<sequence length="197" mass="21868">MDPYSFLRSLDERPPFLGALNGLNPLSSLNGLNVDLSAPVDVRGKGRVAREEAALQAILVKKITDGDWDSLKPNTGKAVNVEDHHICVAYHEDAESGCRVWEWHGHLLIFDDDVGFTPEYTYGNFFQPLEAKKSHSLFDEEDDDDCKPKNGDKVTLSIGLGGIIDNSSKQSLSKNKQQNGHILHRVVKKDASELTKK</sequence>
<gene>
    <name evidence="1" type="ORF">GOP47_0002258</name>
</gene>
<evidence type="ECO:0000313" key="2">
    <source>
        <dbReference type="Proteomes" id="UP000886520"/>
    </source>
</evidence>
<keyword evidence="2" id="KW-1185">Reference proteome</keyword>
<name>A0A9D4V9T9_ADICA</name>
<proteinExistence type="predicted"/>
<dbReference type="OrthoDB" id="1904011at2759"/>
<comment type="caution">
    <text evidence="1">The sequence shown here is derived from an EMBL/GenBank/DDBJ whole genome shotgun (WGS) entry which is preliminary data.</text>
</comment>
<dbReference type="Proteomes" id="UP000886520">
    <property type="component" value="Chromosome 2"/>
</dbReference>
<reference evidence="1" key="1">
    <citation type="submission" date="2021-01" db="EMBL/GenBank/DDBJ databases">
        <title>Adiantum capillus-veneris genome.</title>
        <authorList>
            <person name="Fang Y."/>
            <person name="Liao Q."/>
        </authorList>
    </citation>
    <scope>NUCLEOTIDE SEQUENCE</scope>
    <source>
        <strain evidence="1">H3</strain>
        <tissue evidence="1">Leaf</tissue>
    </source>
</reference>
<accession>A0A9D4V9T9</accession>
<dbReference type="PANTHER" id="PTHR35286:SF1">
    <property type="entry name" value="EXPRESSED PROTEIN"/>
    <property type="match status" value="1"/>
</dbReference>
<dbReference type="AlphaFoldDB" id="A0A9D4V9T9"/>
<dbReference type="EMBL" id="JABFUD020000003">
    <property type="protein sequence ID" value="KAI5082515.1"/>
    <property type="molecule type" value="Genomic_DNA"/>
</dbReference>
<dbReference type="PANTHER" id="PTHR35286">
    <property type="entry name" value="EXPRESSED PROTEIN"/>
    <property type="match status" value="1"/>
</dbReference>